<sequence length="148" mass="16798">PFLVQSGFSSIVPFTILCRLRRTACAERVLNGLSVLLTACSSFCNRWAGMLYKHCASYNGTRDLQLERKSVYFNVVGVCIHVFFFRSLFPLDVPLCLWKQILSPCCVGRLGTRHHGRCSIWPLRKPHEARSLVFGHSCARNTWSLGHP</sequence>
<protein>
    <submittedName>
        <fullName evidence="1">Beta tubulin protein</fullName>
    </submittedName>
</protein>
<accession>A0A0H5BLQ5</accession>
<dbReference type="EMBL" id="HF947924">
    <property type="protein sequence ID" value="CDF63916.1"/>
    <property type="molecule type" value="Genomic_DNA"/>
</dbReference>
<dbReference type="AlphaFoldDB" id="A0A0H5BLQ5"/>
<feature type="non-terminal residue" evidence="1">
    <location>
        <position position="1"/>
    </location>
</feature>
<evidence type="ECO:0000313" key="1">
    <source>
        <dbReference type="EMBL" id="CDF63916.1"/>
    </source>
</evidence>
<name>A0A0H5BLQ5_9PEZI</name>
<proteinExistence type="predicted"/>
<reference evidence="1" key="1">
    <citation type="submission" date="2013-03" db="EMBL/GenBank/DDBJ databases">
        <title>Morphological and molecular characterization of Tuber bellonae in Italy.</title>
        <authorList>
            <person name="Mang S.M."/>
            <person name="Zotta T."/>
            <person name="Camele I."/>
            <person name="Rana G.L."/>
        </authorList>
    </citation>
    <scope>NUCLEOTIDE SEQUENCE</scope>
    <source>
        <strain evidence="1">F</strain>
        <tissue evidence="1">Ascocarp</tissue>
    </source>
</reference>
<organism evidence="1">
    <name type="scientific">Tuber bellonae</name>
    <dbReference type="NCBI Taxonomy" id="1341929"/>
    <lineage>
        <taxon>Eukaryota</taxon>
        <taxon>Fungi</taxon>
        <taxon>Dikarya</taxon>
        <taxon>Ascomycota</taxon>
        <taxon>Pezizomycotina</taxon>
        <taxon>Pezizomycetes</taxon>
        <taxon>Pezizales</taxon>
        <taxon>Tuberaceae</taxon>
        <taxon>Tuber</taxon>
    </lineage>
</organism>
<feature type="non-terminal residue" evidence="1">
    <location>
        <position position="148"/>
    </location>
</feature>
<gene>
    <name evidence="1" type="primary">beta tubulin</name>
</gene>